<proteinExistence type="predicted"/>
<dbReference type="EMBL" id="MTEJ01000566">
    <property type="protein sequence ID" value="OQX01575.1"/>
    <property type="molecule type" value="Genomic_DNA"/>
</dbReference>
<gene>
    <name evidence="2" type="ORF">BWK73_45645</name>
</gene>
<evidence type="ECO:0000313" key="2">
    <source>
        <dbReference type="EMBL" id="OQX01575.1"/>
    </source>
</evidence>
<evidence type="ECO:0000313" key="3">
    <source>
        <dbReference type="Proteomes" id="UP000192491"/>
    </source>
</evidence>
<comment type="caution">
    <text evidence="2">The sequence shown here is derived from an EMBL/GenBank/DDBJ whole genome shotgun (WGS) entry which is preliminary data.</text>
</comment>
<evidence type="ECO:0000256" key="1">
    <source>
        <dbReference type="SAM" id="SignalP"/>
    </source>
</evidence>
<reference evidence="2 3" key="1">
    <citation type="submission" date="2017-01" db="EMBL/GenBank/DDBJ databases">
        <title>Novel large sulfur bacteria in the metagenomes of groundwater-fed chemosynthetic microbial mats in the Lake Huron basin.</title>
        <authorList>
            <person name="Sharrar A.M."/>
            <person name="Flood B.E."/>
            <person name="Bailey J.V."/>
            <person name="Jones D.S."/>
            <person name="Biddanda B."/>
            <person name="Ruberg S.A."/>
            <person name="Marcus D.N."/>
            <person name="Dick G.J."/>
        </authorList>
    </citation>
    <scope>NUCLEOTIDE SEQUENCE [LARGE SCALE GENOMIC DNA]</scope>
    <source>
        <strain evidence="2">A8</strain>
    </source>
</reference>
<accession>A0A1Y1QB44</accession>
<feature type="chain" id="PRO_5010991419" description="Lipoprotein" evidence="1">
    <location>
        <begin position="28"/>
        <end position="120"/>
    </location>
</feature>
<evidence type="ECO:0008006" key="4">
    <source>
        <dbReference type="Google" id="ProtNLM"/>
    </source>
</evidence>
<protein>
    <recommendedName>
        <fullName evidence="4">Lipoprotein</fullName>
    </recommendedName>
</protein>
<dbReference type="AlphaFoldDB" id="A0A1Y1QB44"/>
<organism evidence="2 3">
    <name type="scientific">Thiothrix lacustris</name>
    <dbReference type="NCBI Taxonomy" id="525917"/>
    <lineage>
        <taxon>Bacteria</taxon>
        <taxon>Pseudomonadati</taxon>
        <taxon>Pseudomonadota</taxon>
        <taxon>Gammaproteobacteria</taxon>
        <taxon>Thiotrichales</taxon>
        <taxon>Thiotrichaceae</taxon>
        <taxon>Thiothrix</taxon>
    </lineage>
</organism>
<feature type="signal peptide" evidence="1">
    <location>
        <begin position="1"/>
        <end position="27"/>
    </location>
</feature>
<name>A0A1Y1QB44_9GAMM</name>
<dbReference type="PROSITE" id="PS51257">
    <property type="entry name" value="PROKAR_LIPOPROTEIN"/>
    <property type="match status" value="1"/>
</dbReference>
<dbReference type="Proteomes" id="UP000192491">
    <property type="component" value="Unassembled WGS sequence"/>
</dbReference>
<sequence length="120" mass="13888">MLKTTTKATAVKGLLVAGMLLSVTACGTVSAPLPYDSIRLIAKPFALRTGDMQLQQRQCVNSNVLMRDCEMVARREFRLDENVRENVFDNLSDRLFANGHSNHKTRWRLKRDRVEWQYRF</sequence>
<keyword evidence="1" id="KW-0732">Signal</keyword>